<evidence type="ECO:0000256" key="1">
    <source>
        <dbReference type="ARBA" id="ARBA00005564"/>
    </source>
</evidence>
<dbReference type="GO" id="GO:0017057">
    <property type="term" value="F:6-phosphogluconolactonase activity"/>
    <property type="evidence" value="ECO:0007669"/>
    <property type="project" value="TreeGrafter"/>
</dbReference>
<keyword evidence="4" id="KW-1185">Reference proteome</keyword>
<dbReference type="PANTHER" id="PTHR30344:SF1">
    <property type="entry name" value="6-PHOSPHOGLUCONOLACTONASE"/>
    <property type="match status" value="1"/>
</dbReference>
<comment type="similarity">
    <text evidence="1">Belongs to the cycloisomerase 2 family.</text>
</comment>
<feature type="signal peptide" evidence="2">
    <location>
        <begin position="1"/>
        <end position="24"/>
    </location>
</feature>
<gene>
    <name evidence="3" type="ORF">BDV40DRAFT_311116</name>
</gene>
<dbReference type="InterPro" id="IPR011045">
    <property type="entry name" value="N2O_reductase_N"/>
</dbReference>
<dbReference type="Pfam" id="PF10282">
    <property type="entry name" value="Lactonase"/>
    <property type="match status" value="1"/>
</dbReference>
<organism evidence="3 4">
    <name type="scientific">Aspergillus tamarii</name>
    <dbReference type="NCBI Taxonomy" id="41984"/>
    <lineage>
        <taxon>Eukaryota</taxon>
        <taxon>Fungi</taxon>
        <taxon>Dikarya</taxon>
        <taxon>Ascomycota</taxon>
        <taxon>Pezizomycotina</taxon>
        <taxon>Eurotiomycetes</taxon>
        <taxon>Eurotiomycetidae</taxon>
        <taxon>Eurotiales</taxon>
        <taxon>Aspergillaceae</taxon>
        <taxon>Aspergillus</taxon>
        <taxon>Aspergillus subgen. Circumdati</taxon>
    </lineage>
</organism>
<evidence type="ECO:0000313" key="3">
    <source>
        <dbReference type="EMBL" id="KAE8155496.1"/>
    </source>
</evidence>
<dbReference type="InterPro" id="IPR015943">
    <property type="entry name" value="WD40/YVTN_repeat-like_dom_sf"/>
</dbReference>
<dbReference type="SUPFAM" id="SSF50974">
    <property type="entry name" value="Nitrous oxide reductase, N-terminal domain"/>
    <property type="match status" value="1"/>
</dbReference>
<sequence>MTMSLWMIWTFFIALQYLFPFSVALNLYATHYDGNIYGLSFEGEGKTLSLHQTHAQQACGKAPSWITVDSQHGLLWCSDEASPGTLTALQVGDGGALEELSQVVTPAGGVSSVIYSGDQGQKYLAVAHYGGTSISTWKIPFGDNEEVKPHEVVNFTLGNPGPAPQDQARPHQVLVDPTESFLVSPDLGADLVRVFSIDKGTGKLTTCDSVPYREGSGPRFGAFVESQKDVHGRTLSESMLYTVEELGGRLCSFRVSYMTAERCPTFKEISCIVPYPDSHLPTNTTTLSEIHASHKSLHVSVRNSGEFGGNDSIVTLKLATDNIADQGPTLFSAGGVIPRAFAVNEKGDYVAVANQETSNVVIIERDPNSGTLLREVASLRVGLLPQPGQWMGLSSIAWYE</sequence>
<reference evidence="3 4" key="1">
    <citation type="submission" date="2019-04" db="EMBL/GenBank/DDBJ databases">
        <title>Friends and foes A comparative genomics study of 23 Aspergillus species from section Flavi.</title>
        <authorList>
            <consortium name="DOE Joint Genome Institute"/>
            <person name="Kjaerbolling I."/>
            <person name="Vesth T."/>
            <person name="Frisvad J.C."/>
            <person name="Nybo J.L."/>
            <person name="Theobald S."/>
            <person name="Kildgaard S."/>
            <person name="Isbrandt T."/>
            <person name="Kuo A."/>
            <person name="Sato A."/>
            <person name="Lyhne E.K."/>
            <person name="Kogle M.E."/>
            <person name="Wiebenga A."/>
            <person name="Kun R.S."/>
            <person name="Lubbers R.J."/>
            <person name="Makela M.R."/>
            <person name="Barry K."/>
            <person name="Chovatia M."/>
            <person name="Clum A."/>
            <person name="Daum C."/>
            <person name="Haridas S."/>
            <person name="He G."/>
            <person name="LaButti K."/>
            <person name="Lipzen A."/>
            <person name="Mondo S."/>
            <person name="Riley R."/>
            <person name="Salamov A."/>
            <person name="Simmons B.A."/>
            <person name="Magnuson J.K."/>
            <person name="Henrissat B."/>
            <person name="Mortensen U.H."/>
            <person name="Larsen T.O."/>
            <person name="Devries R.P."/>
            <person name="Grigoriev I.V."/>
            <person name="Machida M."/>
            <person name="Baker S.E."/>
            <person name="Andersen M.R."/>
        </authorList>
    </citation>
    <scope>NUCLEOTIDE SEQUENCE [LARGE SCALE GENOMIC DNA]</scope>
    <source>
        <strain evidence="3 4">CBS 117626</strain>
    </source>
</reference>
<proteinExistence type="inferred from homology"/>
<name>A0A5N6UA57_ASPTM</name>
<dbReference type="Gene3D" id="2.130.10.10">
    <property type="entry name" value="YVTN repeat-like/Quinoprotein amine dehydrogenase"/>
    <property type="match status" value="1"/>
</dbReference>
<dbReference type="Proteomes" id="UP000326950">
    <property type="component" value="Unassembled WGS sequence"/>
</dbReference>
<accession>A0A5N6UA57</accession>
<dbReference type="AlphaFoldDB" id="A0A5N6UA57"/>
<feature type="chain" id="PRO_5024909279" evidence="2">
    <location>
        <begin position="25"/>
        <end position="400"/>
    </location>
</feature>
<protein>
    <submittedName>
        <fullName evidence="3">Lactonase, 7-bladed beta-propeller-domain-containing protein</fullName>
    </submittedName>
</protein>
<dbReference type="InterPro" id="IPR050282">
    <property type="entry name" value="Cycloisomerase_2"/>
</dbReference>
<dbReference type="InterPro" id="IPR019405">
    <property type="entry name" value="Lactonase_7-beta_prop"/>
</dbReference>
<dbReference type="OrthoDB" id="9972196at2759"/>
<evidence type="ECO:0000256" key="2">
    <source>
        <dbReference type="SAM" id="SignalP"/>
    </source>
</evidence>
<dbReference type="PANTHER" id="PTHR30344">
    <property type="entry name" value="6-PHOSPHOGLUCONOLACTONASE-RELATED"/>
    <property type="match status" value="1"/>
</dbReference>
<evidence type="ECO:0000313" key="4">
    <source>
        <dbReference type="Proteomes" id="UP000326950"/>
    </source>
</evidence>
<keyword evidence="2" id="KW-0732">Signal</keyword>
<dbReference type="EMBL" id="ML738849">
    <property type="protein sequence ID" value="KAE8155496.1"/>
    <property type="molecule type" value="Genomic_DNA"/>
</dbReference>